<accession>A0A1N7JYZ5</accession>
<organism evidence="3 4">
    <name type="scientific">Gemmobacter megaterium</name>
    <dbReference type="NCBI Taxonomy" id="1086013"/>
    <lineage>
        <taxon>Bacteria</taxon>
        <taxon>Pseudomonadati</taxon>
        <taxon>Pseudomonadota</taxon>
        <taxon>Alphaproteobacteria</taxon>
        <taxon>Rhodobacterales</taxon>
        <taxon>Paracoccaceae</taxon>
        <taxon>Gemmobacter</taxon>
    </lineage>
</organism>
<comment type="similarity">
    <text evidence="1">Belongs to the OmpW/AlkL family.</text>
</comment>
<evidence type="ECO:0000313" key="3">
    <source>
        <dbReference type="EMBL" id="SIS54565.1"/>
    </source>
</evidence>
<dbReference type="GO" id="GO:0055085">
    <property type="term" value="P:transmembrane transport"/>
    <property type="evidence" value="ECO:0007669"/>
    <property type="project" value="TreeGrafter"/>
</dbReference>
<dbReference type="STRING" id="1086013.SAMN05421774_101128"/>
<dbReference type="InterPro" id="IPR005618">
    <property type="entry name" value="OMPW"/>
</dbReference>
<keyword evidence="2" id="KW-0732">Signal</keyword>
<protein>
    <submittedName>
        <fullName evidence="3">Outer membrane protein</fullName>
    </submittedName>
</protein>
<evidence type="ECO:0000256" key="2">
    <source>
        <dbReference type="SAM" id="SignalP"/>
    </source>
</evidence>
<dbReference type="GO" id="GO:0019867">
    <property type="term" value="C:outer membrane"/>
    <property type="evidence" value="ECO:0007669"/>
    <property type="project" value="InterPro"/>
</dbReference>
<gene>
    <name evidence="3" type="ORF">SAMN05421774_101128</name>
</gene>
<dbReference type="OrthoDB" id="9807574at2"/>
<reference evidence="3 4" key="1">
    <citation type="submission" date="2017-01" db="EMBL/GenBank/DDBJ databases">
        <authorList>
            <person name="Mah S.A."/>
            <person name="Swanson W.J."/>
            <person name="Moy G.W."/>
            <person name="Vacquier V.D."/>
        </authorList>
    </citation>
    <scope>NUCLEOTIDE SEQUENCE [LARGE SCALE GENOMIC DNA]</scope>
    <source>
        <strain evidence="3 4">DSM 26375</strain>
    </source>
</reference>
<dbReference type="PANTHER" id="PTHR36920">
    <property type="match status" value="1"/>
</dbReference>
<evidence type="ECO:0000313" key="4">
    <source>
        <dbReference type="Proteomes" id="UP000186141"/>
    </source>
</evidence>
<dbReference type="EMBL" id="FTOT01000001">
    <property type="protein sequence ID" value="SIS54565.1"/>
    <property type="molecule type" value="Genomic_DNA"/>
</dbReference>
<dbReference type="Gene3D" id="2.40.160.20">
    <property type="match status" value="1"/>
</dbReference>
<proteinExistence type="inferred from homology"/>
<keyword evidence="4" id="KW-1185">Reference proteome</keyword>
<dbReference type="Pfam" id="PF03922">
    <property type="entry name" value="OmpW"/>
    <property type="match status" value="1"/>
</dbReference>
<dbReference type="PANTHER" id="PTHR36920:SF1">
    <property type="entry name" value="OUTER MEMBRANE PROTEIN W"/>
    <property type="match status" value="1"/>
</dbReference>
<dbReference type="Proteomes" id="UP000186141">
    <property type="component" value="Unassembled WGS sequence"/>
</dbReference>
<dbReference type="InterPro" id="IPR011250">
    <property type="entry name" value="OMP/PagP_B-barrel"/>
</dbReference>
<feature type="signal peptide" evidence="2">
    <location>
        <begin position="1"/>
        <end position="22"/>
    </location>
</feature>
<sequence length="199" mass="21083">MKRSLMSLAMIAVMGTAAPALAQSRGDMTLGFGLGVVAPKSNNGTLTAGPLSIGNSARPTITFEYFIRDNLGIEVLAATPFKHDLKVGGAKIGSTQHLPPTLSLNWHFPTGSAVKPFVGLGVNYTKFFEEKSPLGSVKIGDSWGLAAQVGLDYAVSEKSALRMNLRWIDINADVSLNGAKIGKAQVDPLVFGLAYVMKF</sequence>
<dbReference type="AlphaFoldDB" id="A0A1N7JYZ5"/>
<evidence type="ECO:0000256" key="1">
    <source>
        <dbReference type="ARBA" id="ARBA00009330"/>
    </source>
</evidence>
<feature type="chain" id="PRO_5013134255" evidence="2">
    <location>
        <begin position="23"/>
        <end position="199"/>
    </location>
</feature>
<dbReference type="RefSeq" id="WP_076529090.1">
    <property type="nucleotide sequence ID" value="NZ_BMEH01000001.1"/>
</dbReference>
<name>A0A1N7JYZ5_9RHOB</name>
<dbReference type="SUPFAM" id="SSF56925">
    <property type="entry name" value="OMPA-like"/>
    <property type="match status" value="1"/>
</dbReference>